<organism evidence="2 3">
    <name type="scientific">Pyrus ussuriensis x Pyrus communis</name>
    <dbReference type="NCBI Taxonomy" id="2448454"/>
    <lineage>
        <taxon>Eukaryota</taxon>
        <taxon>Viridiplantae</taxon>
        <taxon>Streptophyta</taxon>
        <taxon>Embryophyta</taxon>
        <taxon>Tracheophyta</taxon>
        <taxon>Spermatophyta</taxon>
        <taxon>Magnoliopsida</taxon>
        <taxon>eudicotyledons</taxon>
        <taxon>Gunneridae</taxon>
        <taxon>Pentapetalae</taxon>
        <taxon>rosids</taxon>
        <taxon>fabids</taxon>
        <taxon>Rosales</taxon>
        <taxon>Rosaceae</taxon>
        <taxon>Amygdaloideae</taxon>
        <taxon>Maleae</taxon>
        <taxon>Pyrus</taxon>
    </lineage>
</organism>
<dbReference type="EMBL" id="SMOL01000120">
    <property type="protein sequence ID" value="KAB2632704.1"/>
    <property type="molecule type" value="Genomic_DNA"/>
</dbReference>
<comment type="caution">
    <text evidence="2">The sequence shown here is derived from an EMBL/GenBank/DDBJ whole genome shotgun (WGS) entry which is preliminary data.</text>
</comment>
<protein>
    <submittedName>
        <fullName evidence="2">Uncharacterized protein</fullName>
    </submittedName>
</protein>
<proteinExistence type="predicted"/>
<reference evidence="2 3" key="1">
    <citation type="submission" date="2019-09" db="EMBL/GenBank/DDBJ databases">
        <authorList>
            <person name="Ou C."/>
        </authorList>
    </citation>
    <scope>NUCLEOTIDE SEQUENCE [LARGE SCALE GENOMIC DNA]</scope>
    <source>
        <strain evidence="2">S2</strain>
        <tissue evidence="2">Leaf</tissue>
    </source>
</reference>
<accession>A0A5N5IB78</accession>
<dbReference type="Proteomes" id="UP000327157">
    <property type="component" value="Chromosome 6"/>
</dbReference>
<dbReference type="OrthoDB" id="1930492at2759"/>
<evidence type="ECO:0000313" key="3">
    <source>
        <dbReference type="Proteomes" id="UP000327157"/>
    </source>
</evidence>
<evidence type="ECO:0000256" key="1">
    <source>
        <dbReference type="SAM" id="MobiDB-lite"/>
    </source>
</evidence>
<dbReference type="AlphaFoldDB" id="A0A5N5IB78"/>
<keyword evidence="3" id="KW-1185">Reference proteome</keyword>
<reference evidence="2 3" key="3">
    <citation type="submission" date="2019-11" db="EMBL/GenBank/DDBJ databases">
        <title>A de novo genome assembly of a pear dwarfing rootstock.</title>
        <authorList>
            <person name="Wang F."/>
            <person name="Wang J."/>
            <person name="Li S."/>
            <person name="Zhang Y."/>
            <person name="Fang M."/>
            <person name="Ma L."/>
            <person name="Zhao Y."/>
            <person name="Jiang S."/>
        </authorList>
    </citation>
    <scope>NUCLEOTIDE SEQUENCE [LARGE SCALE GENOMIC DNA]</scope>
    <source>
        <strain evidence="2">S2</strain>
        <tissue evidence="2">Leaf</tissue>
    </source>
</reference>
<name>A0A5N5IB78_9ROSA</name>
<reference evidence="3" key="2">
    <citation type="submission" date="2019-10" db="EMBL/GenBank/DDBJ databases">
        <title>A de novo genome assembly of a pear dwarfing rootstock.</title>
        <authorList>
            <person name="Wang F."/>
            <person name="Wang J."/>
            <person name="Li S."/>
            <person name="Zhang Y."/>
            <person name="Fang M."/>
            <person name="Ma L."/>
            <person name="Zhao Y."/>
            <person name="Jiang S."/>
        </authorList>
    </citation>
    <scope>NUCLEOTIDE SEQUENCE [LARGE SCALE GENOMIC DNA]</scope>
</reference>
<sequence>MTMDDEKTKQKAIEAVADLYGVDSIAADLKEQKLTHRRPTAFPGPSYSREISRLSFPEINRDNKPGPLPRI</sequence>
<gene>
    <name evidence="2" type="ORF">D8674_028951</name>
</gene>
<evidence type="ECO:0000313" key="2">
    <source>
        <dbReference type="EMBL" id="KAB2632704.1"/>
    </source>
</evidence>
<feature type="region of interest" description="Disordered" evidence="1">
    <location>
        <begin position="36"/>
        <end position="71"/>
    </location>
</feature>